<name>A0A8C9FPS3_PAVCR</name>
<keyword evidence="14 33" id="KW-0732">Signal</keyword>
<keyword evidence="8" id="KW-0217">Developmental protein</keyword>
<evidence type="ECO:0000313" key="36">
    <source>
        <dbReference type="Proteomes" id="UP000694428"/>
    </source>
</evidence>
<keyword evidence="19" id="KW-0832">Ubl conjugation</keyword>
<dbReference type="Pfam" id="PF13639">
    <property type="entry name" value="zf-RING_2"/>
    <property type="match status" value="1"/>
</dbReference>
<evidence type="ECO:0000256" key="5">
    <source>
        <dbReference type="ARBA" id="ARBA00004906"/>
    </source>
</evidence>
<dbReference type="GO" id="GO:0030178">
    <property type="term" value="P:negative regulation of Wnt signaling pathway"/>
    <property type="evidence" value="ECO:0007669"/>
    <property type="project" value="UniProtKB-ARBA"/>
</dbReference>
<feature type="chain" id="PRO_5034271233" description="E3 ubiquitin-protein ligase RNF43" evidence="33">
    <location>
        <begin position="24"/>
        <end position="800"/>
    </location>
</feature>
<dbReference type="Ensembl" id="ENSPSTT00000019480.1">
    <property type="protein sequence ID" value="ENSPSTP00000018590.1"/>
    <property type="gene ID" value="ENSPSTG00000013325.1"/>
</dbReference>
<evidence type="ECO:0000256" key="23">
    <source>
        <dbReference type="ARBA" id="ARBA00023180"/>
    </source>
</evidence>
<evidence type="ECO:0000256" key="9">
    <source>
        <dbReference type="ARBA" id="ARBA00022475"/>
    </source>
</evidence>
<dbReference type="GO" id="GO:0008270">
    <property type="term" value="F:zinc ion binding"/>
    <property type="evidence" value="ECO:0007669"/>
    <property type="project" value="UniProtKB-KW"/>
</dbReference>
<evidence type="ECO:0000256" key="2">
    <source>
        <dbReference type="ARBA" id="ARBA00004115"/>
    </source>
</evidence>
<evidence type="ECO:0000256" key="17">
    <source>
        <dbReference type="ARBA" id="ARBA00022824"/>
    </source>
</evidence>
<evidence type="ECO:0000256" key="22">
    <source>
        <dbReference type="ARBA" id="ARBA00023157"/>
    </source>
</evidence>
<comment type="subunit">
    <text evidence="26">Interacts with AKAP8L, NONO and SFPQ. Interacts with FZD5. Identified in a complex composed of RNF43, LGR5 and RSPO1. Interacts with RSPO2. Interacts with LMBR1L.</text>
</comment>
<evidence type="ECO:0000256" key="18">
    <source>
        <dbReference type="ARBA" id="ARBA00022833"/>
    </source>
</evidence>
<evidence type="ECO:0000256" key="8">
    <source>
        <dbReference type="ARBA" id="ARBA00022473"/>
    </source>
</evidence>
<keyword evidence="24" id="KW-0539">Nucleus</keyword>
<dbReference type="FunFam" id="3.30.40.10:FF:000075">
    <property type="entry name" value="Putative e3 ubiquitin-protein ligase rnf43"/>
    <property type="match status" value="1"/>
</dbReference>
<proteinExistence type="inferred from homology"/>
<keyword evidence="10" id="KW-0808">Transferase</keyword>
<evidence type="ECO:0000256" key="19">
    <source>
        <dbReference type="ARBA" id="ARBA00022843"/>
    </source>
</evidence>
<evidence type="ECO:0000313" key="35">
    <source>
        <dbReference type="Ensembl" id="ENSPSTP00000018590.1"/>
    </source>
</evidence>
<evidence type="ECO:0000256" key="31">
    <source>
        <dbReference type="SAM" id="MobiDB-lite"/>
    </source>
</evidence>
<dbReference type="GO" id="GO:0005789">
    <property type="term" value="C:endoplasmic reticulum membrane"/>
    <property type="evidence" value="ECO:0007669"/>
    <property type="project" value="UniProtKB-SubCell"/>
</dbReference>
<evidence type="ECO:0000256" key="26">
    <source>
        <dbReference type="ARBA" id="ARBA00063487"/>
    </source>
</evidence>
<keyword evidence="21 32" id="KW-0472">Membrane</keyword>
<keyword evidence="12 32" id="KW-0812">Transmembrane</keyword>
<dbReference type="Pfam" id="PF18212">
    <property type="entry name" value="ZNRF_3_ecto"/>
    <property type="match status" value="1"/>
</dbReference>
<dbReference type="GO" id="GO:0016567">
    <property type="term" value="P:protein ubiquitination"/>
    <property type="evidence" value="ECO:0007669"/>
    <property type="project" value="UniProtKB-UniPathway"/>
</dbReference>
<evidence type="ECO:0000256" key="27">
    <source>
        <dbReference type="ARBA" id="ARBA00067329"/>
    </source>
</evidence>
<evidence type="ECO:0000256" key="7">
    <source>
        <dbReference type="ARBA" id="ARBA00012483"/>
    </source>
</evidence>
<reference evidence="35" key="2">
    <citation type="submission" date="2025-09" db="UniProtKB">
        <authorList>
            <consortium name="Ensembl"/>
        </authorList>
    </citation>
    <scope>IDENTIFICATION</scope>
</reference>
<evidence type="ECO:0000256" key="6">
    <source>
        <dbReference type="ARBA" id="ARBA00008759"/>
    </source>
</evidence>
<keyword evidence="9" id="KW-1003">Cell membrane</keyword>
<feature type="compositionally biased region" description="Basic residues" evidence="31">
    <location>
        <begin position="410"/>
        <end position="426"/>
    </location>
</feature>
<feature type="domain" description="RING-type" evidence="34">
    <location>
        <begin position="264"/>
        <end position="304"/>
    </location>
</feature>
<keyword evidence="22" id="KW-1015">Disulfide bond</keyword>
<evidence type="ECO:0000256" key="30">
    <source>
        <dbReference type="PROSITE-ProRule" id="PRU00175"/>
    </source>
</evidence>
<dbReference type="Gene3D" id="3.50.30.30">
    <property type="match status" value="1"/>
</dbReference>
<evidence type="ECO:0000256" key="11">
    <source>
        <dbReference type="ARBA" id="ARBA00022687"/>
    </source>
</evidence>
<dbReference type="GO" id="GO:0005886">
    <property type="term" value="C:plasma membrane"/>
    <property type="evidence" value="ECO:0007669"/>
    <property type="project" value="UniProtKB-SubCell"/>
</dbReference>
<dbReference type="InterPro" id="IPR001841">
    <property type="entry name" value="Znf_RING"/>
</dbReference>
<evidence type="ECO:0000256" key="15">
    <source>
        <dbReference type="ARBA" id="ARBA00022771"/>
    </source>
</evidence>
<dbReference type="AlphaFoldDB" id="A0A8C9FPS3"/>
<evidence type="ECO:0000256" key="12">
    <source>
        <dbReference type="ARBA" id="ARBA00022692"/>
    </source>
</evidence>
<evidence type="ECO:0000256" key="1">
    <source>
        <dbReference type="ARBA" id="ARBA00000900"/>
    </source>
</evidence>
<evidence type="ECO:0000256" key="10">
    <source>
        <dbReference type="ARBA" id="ARBA00022679"/>
    </source>
</evidence>
<evidence type="ECO:0000256" key="13">
    <source>
        <dbReference type="ARBA" id="ARBA00022723"/>
    </source>
</evidence>
<dbReference type="GO" id="GO:0005635">
    <property type="term" value="C:nuclear envelope"/>
    <property type="evidence" value="ECO:0007669"/>
    <property type="project" value="UniProtKB-SubCell"/>
</dbReference>
<dbReference type="InterPro" id="IPR040700">
    <property type="entry name" value="ZNRF-3_ecto"/>
</dbReference>
<evidence type="ECO:0000256" key="25">
    <source>
        <dbReference type="ARBA" id="ARBA00053232"/>
    </source>
</evidence>
<comment type="catalytic activity">
    <reaction evidence="1">
        <text>S-ubiquitinyl-[E2 ubiquitin-conjugating enzyme]-L-cysteine + [acceptor protein]-L-lysine = [E2 ubiquitin-conjugating enzyme]-L-cysteine + N(6)-ubiquitinyl-[acceptor protein]-L-lysine.</text>
        <dbReference type="EC" id="2.3.2.27"/>
    </reaction>
</comment>
<feature type="transmembrane region" description="Helical" evidence="32">
    <location>
        <begin position="194"/>
        <end position="213"/>
    </location>
</feature>
<comment type="subcellular location">
    <subcellularLocation>
        <location evidence="3">Cell membrane</location>
        <topology evidence="3">Single-pass type I membrane protein</topology>
    </subcellularLocation>
    <subcellularLocation>
        <location evidence="2">Endoplasmic reticulum membrane</location>
        <topology evidence="2">Single-pass type I membrane protein</topology>
    </subcellularLocation>
    <subcellularLocation>
        <location evidence="4">Nucleus envelope</location>
    </subcellularLocation>
</comment>
<dbReference type="PROSITE" id="PS50089">
    <property type="entry name" value="ZF_RING_2"/>
    <property type="match status" value="1"/>
</dbReference>
<dbReference type="Proteomes" id="UP000694428">
    <property type="component" value="Unplaced"/>
</dbReference>
<evidence type="ECO:0000256" key="32">
    <source>
        <dbReference type="SAM" id="Phobius"/>
    </source>
</evidence>
<dbReference type="InterPro" id="IPR013083">
    <property type="entry name" value="Znf_RING/FYVE/PHD"/>
</dbReference>
<keyword evidence="11" id="KW-0879">Wnt signaling pathway</keyword>
<feature type="compositionally biased region" description="Low complexity" evidence="31">
    <location>
        <begin position="446"/>
        <end position="461"/>
    </location>
</feature>
<feature type="region of interest" description="Disordered" evidence="31">
    <location>
        <begin position="498"/>
        <end position="519"/>
    </location>
</feature>
<evidence type="ECO:0000256" key="3">
    <source>
        <dbReference type="ARBA" id="ARBA00004251"/>
    </source>
</evidence>
<dbReference type="InterPro" id="IPR051073">
    <property type="entry name" value="ZNRF3_Arkadia_E3_ligases"/>
</dbReference>
<evidence type="ECO:0000256" key="20">
    <source>
        <dbReference type="ARBA" id="ARBA00022989"/>
    </source>
</evidence>
<feature type="region of interest" description="Disordered" evidence="31">
    <location>
        <begin position="544"/>
        <end position="640"/>
    </location>
</feature>
<sequence length="800" mass="87728">MSGGPQLQLVVLWPWLLMASLQAGLGRTGPALAAAVESERAAVQKAIIRVIPLKVEPIVLEGEFASVAEVTPAEGKLLQSHPLSLCNTSEDEHTESGFITIVKLEQPDRDPNPCLSLANKAKLAGERGARAILFDITDDESAADQLRKPRGLSQPVVLIRGHDAELLMGVVNKNREAHVKIEVKEPPAWPDYDVWILLTVVSTVVVIILIFVVRTKCQLNRTQDSVQQQTMQAIRQLATRKYQARCRQASRWDSASSCSSAPVCAICLEEFTEGQELRIISCSHEFHRECVDPWLQQHHTCPLCMFNILGSRSWGLGLAPRDMEPGRRLHLFRQHPGHSLYHLPHPYPQRNLRSFPSEPAHSNPFFHSPELSQLDFGTIHYVPYRPASSLTCSLQPAPPCLGLKAAPAQRQHRAPLPRRGVSHGHQHNSSGSGESYLTEHSGYLADGPGSDSSSGPCHGSSSDSMLNCTDISLQGIHGSCSTFRSSLSSDYDPFVYCSSDGPTTDNGPERQRALRETRPRSLDLMVPGGAAPAKAQVLSHIHYHHHQHHHYRRDVECPPGRQPLESRTELQEAPPMGQPACPQQDREPPHTPSASPNRLDFSVDANRQSGAAGTSPVLLPQRHSLQSRHHRRKRKCPLELNPALLPEDSALPKACDAHIPHGHPAGHRCSPEVQPLIPSSPMPCSTGSRPLWKCLVPQSSSELKKQEEGMSGREGNRTAVRGCLCSLQQPRGLMMCPELEAVCSNVVRTVSKHHGMVHCSGAGASSHFQTKPMHWCGSAWTSLSPTQVLPRRGSAIPGAK</sequence>
<evidence type="ECO:0000256" key="16">
    <source>
        <dbReference type="ARBA" id="ARBA00022786"/>
    </source>
</evidence>
<feature type="compositionally biased region" description="Basic and acidic residues" evidence="31">
    <location>
        <begin position="507"/>
        <end position="519"/>
    </location>
</feature>
<feature type="compositionally biased region" description="Basic residues" evidence="31">
    <location>
        <begin position="625"/>
        <end position="635"/>
    </location>
</feature>
<evidence type="ECO:0000256" key="14">
    <source>
        <dbReference type="ARBA" id="ARBA00022729"/>
    </source>
</evidence>
<keyword evidence="18" id="KW-0862">Zinc</keyword>
<dbReference type="SMART" id="SM00184">
    <property type="entry name" value="RING"/>
    <property type="match status" value="1"/>
</dbReference>
<evidence type="ECO:0000256" key="28">
    <source>
        <dbReference type="ARBA" id="ARBA00075572"/>
    </source>
</evidence>
<dbReference type="UniPathway" id="UPA00143"/>
<evidence type="ECO:0000256" key="4">
    <source>
        <dbReference type="ARBA" id="ARBA00004259"/>
    </source>
</evidence>
<dbReference type="EC" id="2.3.2.27" evidence="7"/>
<dbReference type="GO" id="GO:0016055">
    <property type="term" value="P:Wnt signaling pathway"/>
    <property type="evidence" value="ECO:0007669"/>
    <property type="project" value="UniProtKB-KW"/>
</dbReference>
<keyword evidence="36" id="KW-1185">Reference proteome</keyword>
<evidence type="ECO:0000256" key="24">
    <source>
        <dbReference type="ARBA" id="ARBA00023242"/>
    </source>
</evidence>
<feature type="region of interest" description="Disordered" evidence="31">
    <location>
        <begin position="406"/>
        <end position="461"/>
    </location>
</feature>
<dbReference type="GO" id="GO:0061630">
    <property type="term" value="F:ubiquitin protein ligase activity"/>
    <property type="evidence" value="ECO:0007669"/>
    <property type="project" value="UniProtKB-EC"/>
</dbReference>
<keyword evidence="13" id="KW-0479">Metal-binding</keyword>
<evidence type="ECO:0000256" key="33">
    <source>
        <dbReference type="SAM" id="SignalP"/>
    </source>
</evidence>
<keyword evidence="16" id="KW-0833">Ubl conjugation pathway</keyword>
<evidence type="ECO:0000256" key="29">
    <source>
        <dbReference type="ARBA" id="ARBA00081886"/>
    </source>
</evidence>
<comment type="similarity">
    <text evidence="6">Belongs to the ZNRF3 family.</text>
</comment>
<evidence type="ECO:0000256" key="21">
    <source>
        <dbReference type="ARBA" id="ARBA00023136"/>
    </source>
</evidence>
<comment type="pathway">
    <text evidence="5">Protein modification; protein ubiquitination.</text>
</comment>
<keyword evidence="23" id="KW-0325">Glycoprotein</keyword>
<protein>
    <recommendedName>
        <fullName evidence="27">E3 ubiquitin-protein ligase RNF43</fullName>
        <ecNumber evidence="7">2.3.2.27</ecNumber>
    </recommendedName>
    <alternativeName>
        <fullName evidence="28">RING finger protein 43</fullName>
    </alternativeName>
    <alternativeName>
        <fullName evidence="29">RING-type E3 ubiquitin transferase RNF43</fullName>
    </alternativeName>
</protein>
<dbReference type="SUPFAM" id="SSF57850">
    <property type="entry name" value="RING/U-box"/>
    <property type="match status" value="1"/>
</dbReference>
<accession>A0A8C9FPS3</accession>
<dbReference type="PANTHER" id="PTHR16200">
    <property type="entry name" value="RING ZINC FINGER"/>
    <property type="match status" value="1"/>
</dbReference>
<dbReference type="Gene3D" id="3.30.40.10">
    <property type="entry name" value="Zinc/RING finger domain, C3HC4 (zinc finger)"/>
    <property type="match status" value="1"/>
</dbReference>
<keyword evidence="15 30" id="KW-0863">Zinc-finger</keyword>
<evidence type="ECO:0000259" key="34">
    <source>
        <dbReference type="PROSITE" id="PS50089"/>
    </source>
</evidence>
<keyword evidence="17" id="KW-0256">Endoplasmic reticulum</keyword>
<keyword evidence="20 32" id="KW-1133">Transmembrane helix</keyword>
<comment type="function">
    <text evidence="25">E3 ubiquitin-protein ligase that acts as a negative regulator of the Wnt signaling pathway by mediating the ubiquitination, endocytosis and subsequent degradation of Wnt receptor complex components Frizzled. Acts on both canonical and non-canonical Wnt signaling pathway. Along with RSPO2 and ZNRF3, constitutes a master switch that governs limb specification.</text>
</comment>
<feature type="signal peptide" evidence="33">
    <location>
        <begin position="1"/>
        <end position="23"/>
    </location>
</feature>
<organism evidence="35 36">
    <name type="scientific">Pavo cristatus</name>
    <name type="common">Indian peafowl</name>
    <name type="synonym">Blue peafowl</name>
    <dbReference type="NCBI Taxonomy" id="9049"/>
    <lineage>
        <taxon>Eukaryota</taxon>
        <taxon>Metazoa</taxon>
        <taxon>Chordata</taxon>
        <taxon>Craniata</taxon>
        <taxon>Vertebrata</taxon>
        <taxon>Euteleostomi</taxon>
        <taxon>Archelosauria</taxon>
        <taxon>Archosauria</taxon>
        <taxon>Dinosauria</taxon>
        <taxon>Saurischia</taxon>
        <taxon>Theropoda</taxon>
        <taxon>Coelurosauria</taxon>
        <taxon>Aves</taxon>
        <taxon>Neognathae</taxon>
        <taxon>Galloanserae</taxon>
        <taxon>Galliformes</taxon>
        <taxon>Phasianidae</taxon>
        <taxon>Phasianinae</taxon>
        <taxon>Pavo</taxon>
    </lineage>
</organism>
<reference evidence="35" key="1">
    <citation type="submission" date="2025-08" db="UniProtKB">
        <authorList>
            <consortium name="Ensembl"/>
        </authorList>
    </citation>
    <scope>IDENTIFICATION</scope>
</reference>
<dbReference type="FunFam" id="3.50.30.30:FF:000015">
    <property type="entry name" value="Putative e3 ubiquitin-protein ligase rnf43"/>
    <property type="match status" value="1"/>
</dbReference>